<feature type="non-terminal residue" evidence="2">
    <location>
        <position position="1"/>
    </location>
</feature>
<dbReference type="EMBL" id="JABFTP020000144">
    <property type="protein sequence ID" value="KAL3280745.1"/>
    <property type="molecule type" value="Genomic_DNA"/>
</dbReference>
<dbReference type="Proteomes" id="UP001516400">
    <property type="component" value="Unassembled WGS sequence"/>
</dbReference>
<evidence type="ECO:0000313" key="3">
    <source>
        <dbReference type="Proteomes" id="UP001516400"/>
    </source>
</evidence>
<dbReference type="AlphaFoldDB" id="A0ABD2NRG1"/>
<proteinExistence type="predicted"/>
<feature type="compositionally biased region" description="Polar residues" evidence="1">
    <location>
        <begin position="32"/>
        <end position="50"/>
    </location>
</feature>
<gene>
    <name evidence="2" type="ORF">HHI36_003980</name>
</gene>
<reference evidence="2 3" key="1">
    <citation type="journal article" date="2021" name="BMC Biol.">
        <title>Horizontally acquired antibacterial genes associated with adaptive radiation of ladybird beetles.</title>
        <authorList>
            <person name="Li H.S."/>
            <person name="Tang X.F."/>
            <person name="Huang Y.H."/>
            <person name="Xu Z.Y."/>
            <person name="Chen M.L."/>
            <person name="Du X.Y."/>
            <person name="Qiu B.Y."/>
            <person name="Chen P.T."/>
            <person name="Zhang W."/>
            <person name="Slipinski A."/>
            <person name="Escalona H.E."/>
            <person name="Waterhouse R.M."/>
            <person name="Zwick A."/>
            <person name="Pang H."/>
        </authorList>
    </citation>
    <scope>NUCLEOTIDE SEQUENCE [LARGE SCALE GENOMIC DNA]</scope>
    <source>
        <strain evidence="2">SYSU2018</strain>
    </source>
</reference>
<evidence type="ECO:0000256" key="1">
    <source>
        <dbReference type="SAM" id="MobiDB-lite"/>
    </source>
</evidence>
<protein>
    <submittedName>
        <fullName evidence="2">Uncharacterized protein</fullName>
    </submittedName>
</protein>
<feature type="non-terminal residue" evidence="2">
    <location>
        <position position="73"/>
    </location>
</feature>
<accession>A0ABD2NRG1</accession>
<keyword evidence="3" id="KW-1185">Reference proteome</keyword>
<sequence length="73" mass="8051">SAKESSNKRLSGSIYGNHLRKKSESYKPRTGSFFSSSADEPNTVASSSLSLHEGDQSKKQIKQMFTSFFANSK</sequence>
<name>A0ABD2NRG1_9CUCU</name>
<comment type="caution">
    <text evidence="2">The sequence shown here is derived from an EMBL/GenBank/DDBJ whole genome shotgun (WGS) entry which is preliminary data.</text>
</comment>
<feature type="region of interest" description="Disordered" evidence="1">
    <location>
        <begin position="1"/>
        <end position="57"/>
    </location>
</feature>
<evidence type="ECO:0000313" key="2">
    <source>
        <dbReference type="EMBL" id="KAL3280745.1"/>
    </source>
</evidence>
<organism evidence="2 3">
    <name type="scientific">Cryptolaemus montrouzieri</name>
    <dbReference type="NCBI Taxonomy" id="559131"/>
    <lineage>
        <taxon>Eukaryota</taxon>
        <taxon>Metazoa</taxon>
        <taxon>Ecdysozoa</taxon>
        <taxon>Arthropoda</taxon>
        <taxon>Hexapoda</taxon>
        <taxon>Insecta</taxon>
        <taxon>Pterygota</taxon>
        <taxon>Neoptera</taxon>
        <taxon>Endopterygota</taxon>
        <taxon>Coleoptera</taxon>
        <taxon>Polyphaga</taxon>
        <taxon>Cucujiformia</taxon>
        <taxon>Coccinelloidea</taxon>
        <taxon>Coccinellidae</taxon>
        <taxon>Scymninae</taxon>
        <taxon>Scymnini</taxon>
        <taxon>Cryptolaemus</taxon>
    </lineage>
</organism>